<accession>A0A942E4G8</accession>
<feature type="transmembrane region" description="Helical" evidence="1">
    <location>
        <begin position="226"/>
        <end position="245"/>
    </location>
</feature>
<evidence type="ECO:0000256" key="1">
    <source>
        <dbReference type="SAM" id="Phobius"/>
    </source>
</evidence>
<dbReference type="Proteomes" id="UP000680348">
    <property type="component" value="Unassembled WGS sequence"/>
</dbReference>
<keyword evidence="3" id="KW-1185">Reference proteome</keyword>
<feature type="transmembrane region" description="Helical" evidence="1">
    <location>
        <begin position="133"/>
        <end position="155"/>
    </location>
</feature>
<evidence type="ECO:0000313" key="3">
    <source>
        <dbReference type="Proteomes" id="UP000680348"/>
    </source>
</evidence>
<protein>
    <submittedName>
        <fullName evidence="2">Uncharacterized protein</fullName>
    </submittedName>
</protein>
<name>A0A942E4G8_9HYPH</name>
<feature type="transmembrane region" description="Helical" evidence="1">
    <location>
        <begin position="69"/>
        <end position="85"/>
    </location>
</feature>
<reference evidence="2" key="1">
    <citation type="submission" date="2021-04" db="EMBL/GenBank/DDBJ databases">
        <title>Pseudaminobacter soli sp. nov., isolated from paddy soil contaminated by heavy metals.</title>
        <authorList>
            <person name="Zhang K."/>
        </authorList>
    </citation>
    <scope>NUCLEOTIDE SEQUENCE</scope>
    <source>
        <strain evidence="2">19-2017</strain>
    </source>
</reference>
<keyword evidence="1" id="KW-0472">Membrane</keyword>
<keyword evidence="1" id="KW-1133">Transmembrane helix</keyword>
<comment type="caution">
    <text evidence="2">The sequence shown here is derived from an EMBL/GenBank/DDBJ whole genome shotgun (WGS) entry which is preliminary data.</text>
</comment>
<keyword evidence="1" id="KW-0812">Transmembrane</keyword>
<evidence type="ECO:0000313" key="2">
    <source>
        <dbReference type="EMBL" id="MBS3650385.1"/>
    </source>
</evidence>
<feature type="transmembrane region" description="Helical" evidence="1">
    <location>
        <begin position="257"/>
        <end position="278"/>
    </location>
</feature>
<sequence>MTAIVAAPVRQPSFGAVRLRSSLRQHEPRFFEAGILLALLAAPTLFAAFVDGRSFQGEDNWIKPLKFEVALSVYLLTLAFYARWLPRGTAQRRWYRIYSASVVAAIAFEMVWICGAAALGTASHFNPSPEGEIFYSFAGIGALLLTSATPVYAWLIARNPTTGLAPALKEALVTGLALTLPLTLLTAGMMSQMGAHGVGGSGVAGGTFPVMGWLRDGGDLRVAHFFATHAMHFIPAFGLASVALWGPAVRLPVRLFALGYIAFVVWVFAEALAGRAFLPGVG</sequence>
<dbReference type="EMBL" id="JAGWCR010000009">
    <property type="protein sequence ID" value="MBS3650385.1"/>
    <property type="molecule type" value="Genomic_DNA"/>
</dbReference>
<dbReference type="AlphaFoldDB" id="A0A942E4G8"/>
<feature type="transmembrane region" description="Helical" evidence="1">
    <location>
        <begin position="167"/>
        <end position="187"/>
    </location>
</feature>
<feature type="transmembrane region" description="Helical" evidence="1">
    <location>
        <begin position="97"/>
        <end position="121"/>
    </location>
</feature>
<dbReference type="RefSeq" id="WP_188255944.1">
    <property type="nucleotide sequence ID" value="NZ_JABVCF010000009.1"/>
</dbReference>
<organism evidence="2 3">
    <name type="scientific">Pseudaminobacter soli</name>
    <name type="common">ex Zhang et al. 2022</name>
    <dbReference type="NCBI Taxonomy" id="2831468"/>
    <lineage>
        <taxon>Bacteria</taxon>
        <taxon>Pseudomonadati</taxon>
        <taxon>Pseudomonadota</taxon>
        <taxon>Alphaproteobacteria</taxon>
        <taxon>Hyphomicrobiales</taxon>
        <taxon>Phyllobacteriaceae</taxon>
        <taxon>Pseudaminobacter</taxon>
    </lineage>
</organism>
<feature type="transmembrane region" description="Helical" evidence="1">
    <location>
        <begin position="30"/>
        <end position="49"/>
    </location>
</feature>
<proteinExistence type="predicted"/>
<gene>
    <name evidence="2" type="ORF">KEU06_17355</name>
</gene>